<evidence type="ECO:0000256" key="5">
    <source>
        <dbReference type="ARBA" id="ARBA00023274"/>
    </source>
</evidence>
<keyword evidence="3 6" id="KW-0694">RNA-binding</keyword>
<dbReference type="InterPro" id="IPR012677">
    <property type="entry name" value="Nucleotide-bd_a/b_plait_sf"/>
</dbReference>
<proteinExistence type="inferred from homology"/>
<dbReference type="AlphaFoldDB" id="A0A2H0VBE9"/>
<evidence type="ECO:0000256" key="1">
    <source>
        <dbReference type="ARBA" id="ARBA00006700"/>
    </source>
</evidence>
<keyword evidence="4 6" id="KW-0689">Ribosomal protein</keyword>
<keyword evidence="2 6" id="KW-0699">rRNA-binding</keyword>
<dbReference type="InterPro" id="IPR012678">
    <property type="entry name" value="Ribosomal_uL23/eL15/eS24_sf"/>
</dbReference>
<dbReference type="NCBIfam" id="NF004363">
    <property type="entry name" value="PRK05738.2-4"/>
    <property type="match status" value="1"/>
</dbReference>
<sequence>MGIFSKTKQKKEKETETVETAVVSKTPVSEFNGSDGAEVKLFSGVLVQPRVSEKAGQLAKLNKYVFLVEFGANKISVKKAVEKTYKVKVIRINVINMRSRERMFGRIKGKTSGFRKAIVTLKQGDRIEGIVETA</sequence>
<comment type="subunit">
    <text evidence="6">Part of the 50S ribosomal subunit. Contacts protein L29, and trigger factor when it is bound to the ribosome.</text>
</comment>
<dbReference type="GO" id="GO:1990904">
    <property type="term" value="C:ribonucleoprotein complex"/>
    <property type="evidence" value="ECO:0007669"/>
    <property type="project" value="UniProtKB-KW"/>
</dbReference>
<dbReference type="Pfam" id="PF00276">
    <property type="entry name" value="Ribosomal_L23"/>
    <property type="match status" value="1"/>
</dbReference>
<dbReference type="GO" id="GO:0019843">
    <property type="term" value="F:rRNA binding"/>
    <property type="evidence" value="ECO:0007669"/>
    <property type="project" value="UniProtKB-UniRule"/>
</dbReference>
<dbReference type="Proteomes" id="UP000230922">
    <property type="component" value="Unassembled WGS sequence"/>
</dbReference>
<protein>
    <recommendedName>
        <fullName evidence="6">Large ribosomal subunit protein uL23</fullName>
    </recommendedName>
</protein>
<gene>
    <name evidence="6" type="primary">rplW</name>
    <name evidence="8" type="ORF">COT92_01000</name>
</gene>
<dbReference type="Gene3D" id="3.30.70.330">
    <property type="match status" value="1"/>
</dbReference>
<keyword evidence="5 6" id="KW-0687">Ribonucleoprotein</keyword>
<dbReference type="EMBL" id="PFAK01000016">
    <property type="protein sequence ID" value="PIR96448.1"/>
    <property type="molecule type" value="Genomic_DNA"/>
</dbReference>
<comment type="similarity">
    <text evidence="1 6 7">Belongs to the universal ribosomal protein uL23 family.</text>
</comment>
<accession>A0A2H0VBE9</accession>
<dbReference type="PROSITE" id="PS00050">
    <property type="entry name" value="RIBOSOMAL_L23"/>
    <property type="match status" value="1"/>
</dbReference>
<evidence type="ECO:0000313" key="8">
    <source>
        <dbReference type="EMBL" id="PIR96448.1"/>
    </source>
</evidence>
<comment type="function">
    <text evidence="6">One of the early assembly proteins it binds 23S rRNA. One of the proteins that surrounds the polypeptide exit tunnel on the outside of the ribosome. Forms the main docking site for trigger factor binding to the ribosome.</text>
</comment>
<reference evidence="9" key="1">
    <citation type="submission" date="2017-09" db="EMBL/GenBank/DDBJ databases">
        <title>Depth-based differentiation of microbial function through sediment-hosted aquifers and enrichment of novel symbionts in the deep terrestrial subsurface.</title>
        <authorList>
            <person name="Probst A.J."/>
            <person name="Ladd B."/>
            <person name="Jarett J.K."/>
            <person name="Geller-Mcgrath D.E."/>
            <person name="Sieber C.M.K."/>
            <person name="Emerson J.B."/>
            <person name="Anantharaman K."/>
            <person name="Thomas B.C."/>
            <person name="Malmstrom R."/>
            <person name="Stieglmeier M."/>
            <person name="Klingl A."/>
            <person name="Woyke T."/>
            <person name="Ryan C.M."/>
            <person name="Banfield J.F."/>
        </authorList>
    </citation>
    <scope>NUCLEOTIDE SEQUENCE [LARGE SCALE GENOMIC DNA]</scope>
</reference>
<dbReference type="GO" id="GO:0006412">
    <property type="term" value="P:translation"/>
    <property type="evidence" value="ECO:0007669"/>
    <property type="project" value="UniProtKB-UniRule"/>
</dbReference>
<evidence type="ECO:0000256" key="7">
    <source>
        <dbReference type="RuleBase" id="RU003934"/>
    </source>
</evidence>
<name>A0A2H0VBE9_9BACT</name>
<evidence type="ECO:0000256" key="2">
    <source>
        <dbReference type="ARBA" id="ARBA00022730"/>
    </source>
</evidence>
<dbReference type="InterPro" id="IPR001014">
    <property type="entry name" value="Ribosomal_uL23_CS"/>
</dbReference>
<dbReference type="GO" id="GO:0003735">
    <property type="term" value="F:structural constituent of ribosome"/>
    <property type="evidence" value="ECO:0007669"/>
    <property type="project" value="InterPro"/>
</dbReference>
<dbReference type="GO" id="GO:0005840">
    <property type="term" value="C:ribosome"/>
    <property type="evidence" value="ECO:0007669"/>
    <property type="project" value="UniProtKB-KW"/>
</dbReference>
<evidence type="ECO:0000256" key="6">
    <source>
        <dbReference type="HAMAP-Rule" id="MF_01369"/>
    </source>
</evidence>
<comment type="caution">
    <text evidence="8">The sequence shown here is derived from an EMBL/GenBank/DDBJ whole genome shotgun (WGS) entry which is preliminary data.</text>
</comment>
<evidence type="ECO:0000313" key="9">
    <source>
        <dbReference type="Proteomes" id="UP000230922"/>
    </source>
</evidence>
<evidence type="ECO:0000256" key="4">
    <source>
        <dbReference type="ARBA" id="ARBA00022980"/>
    </source>
</evidence>
<dbReference type="HAMAP" id="MF_01369_B">
    <property type="entry name" value="Ribosomal_uL23_B"/>
    <property type="match status" value="1"/>
</dbReference>
<dbReference type="InterPro" id="IPR013025">
    <property type="entry name" value="Ribosomal_uL23-like"/>
</dbReference>
<dbReference type="SUPFAM" id="SSF54189">
    <property type="entry name" value="Ribosomal proteins S24e, L23 and L15e"/>
    <property type="match status" value="1"/>
</dbReference>
<organism evidence="8 9">
    <name type="scientific">Candidatus Doudnabacteria bacterium CG10_big_fil_rev_8_21_14_0_10_42_18</name>
    <dbReference type="NCBI Taxonomy" id="1974552"/>
    <lineage>
        <taxon>Bacteria</taxon>
        <taxon>Candidatus Doudnaibacteriota</taxon>
    </lineage>
</organism>
<evidence type="ECO:0000256" key="3">
    <source>
        <dbReference type="ARBA" id="ARBA00022884"/>
    </source>
</evidence>